<name>A0AAU8K1L0_9ACTN</name>
<feature type="domain" description="Barstar (barnase inhibitor)" evidence="2">
    <location>
        <begin position="75"/>
        <end position="137"/>
    </location>
</feature>
<dbReference type="Pfam" id="PF01337">
    <property type="entry name" value="Barstar"/>
    <property type="match status" value="1"/>
</dbReference>
<dbReference type="InterPro" id="IPR035905">
    <property type="entry name" value="Barstar-like_sf"/>
</dbReference>
<protein>
    <submittedName>
        <fullName evidence="3">Barstar family protein</fullName>
    </submittedName>
</protein>
<gene>
    <name evidence="3" type="ORF">ABWK59_20690</name>
</gene>
<organism evidence="3">
    <name type="scientific">Kitasatospora camelliae</name>
    <dbReference type="NCBI Taxonomy" id="3156397"/>
    <lineage>
        <taxon>Bacteria</taxon>
        <taxon>Bacillati</taxon>
        <taxon>Actinomycetota</taxon>
        <taxon>Actinomycetes</taxon>
        <taxon>Kitasatosporales</taxon>
        <taxon>Streptomycetaceae</taxon>
        <taxon>Kitasatospora</taxon>
    </lineage>
</organism>
<dbReference type="RefSeq" id="WP_354642095.1">
    <property type="nucleotide sequence ID" value="NZ_CP159872.1"/>
</dbReference>
<reference evidence="3" key="1">
    <citation type="submission" date="2024-06" db="EMBL/GenBank/DDBJ databases">
        <title>The genome sequences of Kitasatospora sp. strain HUAS MG31.</title>
        <authorList>
            <person name="Mo P."/>
        </authorList>
    </citation>
    <scope>NUCLEOTIDE SEQUENCE</scope>
    <source>
        <strain evidence="3">HUAS MG31</strain>
    </source>
</reference>
<proteinExistence type="inferred from homology"/>
<dbReference type="SUPFAM" id="SSF52038">
    <property type="entry name" value="Barstar-related"/>
    <property type="match status" value="1"/>
</dbReference>
<evidence type="ECO:0000259" key="2">
    <source>
        <dbReference type="Pfam" id="PF01337"/>
    </source>
</evidence>
<evidence type="ECO:0000313" key="3">
    <source>
        <dbReference type="EMBL" id="XCM81158.1"/>
    </source>
</evidence>
<dbReference type="InterPro" id="IPR000468">
    <property type="entry name" value="Barstar"/>
</dbReference>
<sequence length="167" mass="18305">MTGTEPSALGPGLVDVTLNGRIRDRPPAAFEAVWERWAEGRPAAPNQWAALPEDLRSEWLWLTEKTTGPDRQGGVFHLDGRHVTGAYGLHCALGEAVNGPGGYYGRCWHSLADCLDGGFGLVPPFTLVWHDFDVAGRSFADDLLEGKPYAEAVVERLRHWGITADLR</sequence>
<dbReference type="AlphaFoldDB" id="A0AAU8K1L0"/>
<evidence type="ECO:0000256" key="1">
    <source>
        <dbReference type="ARBA" id="ARBA00006845"/>
    </source>
</evidence>
<dbReference type="KEGG" id="kcm:ABWK59_20690"/>
<accession>A0AAU8K1L0</accession>
<dbReference type="Gene3D" id="3.30.370.10">
    <property type="entry name" value="Barstar-like"/>
    <property type="match status" value="1"/>
</dbReference>
<dbReference type="EMBL" id="CP159872">
    <property type="protein sequence ID" value="XCM81158.1"/>
    <property type="molecule type" value="Genomic_DNA"/>
</dbReference>
<comment type="similarity">
    <text evidence="1">Belongs to the barstar family.</text>
</comment>